<dbReference type="SUPFAM" id="SSF82693">
    <property type="entry name" value="Multidrug efflux transporter AcrB pore domain, PN1, PN2, PC1 and PC2 subdomains"/>
    <property type="match status" value="4"/>
</dbReference>
<evidence type="ECO:0000313" key="3">
    <source>
        <dbReference type="Proteomes" id="UP000432089"/>
    </source>
</evidence>
<feature type="transmembrane region" description="Helical" evidence="1">
    <location>
        <begin position="472"/>
        <end position="499"/>
    </location>
</feature>
<dbReference type="InterPro" id="IPR001036">
    <property type="entry name" value="Acrflvin-R"/>
</dbReference>
<comment type="caution">
    <text evidence="2">The sequence shown here is derived from an EMBL/GenBank/DDBJ whole genome shotgun (WGS) entry which is preliminary data.</text>
</comment>
<feature type="transmembrane region" description="Helical" evidence="1">
    <location>
        <begin position="441"/>
        <end position="460"/>
    </location>
</feature>
<dbReference type="PRINTS" id="PR00702">
    <property type="entry name" value="ACRIFLAVINRP"/>
</dbReference>
<name>A0A7V7PPE0_9HYPH</name>
<keyword evidence="1" id="KW-0812">Transmembrane</keyword>
<dbReference type="SUPFAM" id="SSF82714">
    <property type="entry name" value="Multidrug efflux transporter AcrB TolC docking domain, DN and DC subdomains"/>
    <property type="match status" value="2"/>
</dbReference>
<dbReference type="GO" id="GO:0005886">
    <property type="term" value="C:plasma membrane"/>
    <property type="evidence" value="ECO:0007669"/>
    <property type="project" value="TreeGrafter"/>
</dbReference>
<dbReference type="Gene3D" id="1.20.1640.10">
    <property type="entry name" value="Multidrug efflux transporter AcrB transmembrane domain"/>
    <property type="match status" value="2"/>
</dbReference>
<feature type="transmembrane region" description="Helical" evidence="1">
    <location>
        <begin position="370"/>
        <end position="389"/>
    </location>
</feature>
<reference evidence="2 3" key="1">
    <citation type="submission" date="2019-09" db="EMBL/GenBank/DDBJ databases">
        <title>YIM 132180 draft genome.</title>
        <authorList>
            <person name="Zhang K."/>
        </authorList>
    </citation>
    <scope>NUCLEOTIDE SEQUENCE [LARGE SCALE GENOMIC DNA]</scope>
    <source>
        <strain evidence="2 3">YIM 132180</strain>
    </source>
</reference>
<keyword evidence="1" id="KW-1133">Transmembrane helix</keyword>
<proteinExistence type="predicted"/>
<evidence type="ECO:0000256" key="1">
    <source>
        <dbReference type="SAM" id="Phobius"/>
    </source>
</evidence>
<dbReference type="EMBL" id="VZDO01000008">
    <property type="protein sequence ID" value="KAB0679878.1"/>
    <property type="molecule type" value="Genomic_DNA"/>
</dbReference>
<keyword evidence="1" id="KW-0472">Membrane</keyword>
<dbReference type="Proteomes" id="UP000432089">
    <property type="component" value="Unassembled WGS sequence"/>
</dbReference>
<evidence type="ECO:0000313" key="2">
    <source>
        <dbReference type="EMBL" id="KAB0679878.1"/>
    </source>
</evidence>
<feature type="transmembrane region" description="Helical" evidence="1">
    <location>
        <begin position="345"/>
        <end position="363"/>
    </location>
</feature>
<feature type="transmembrane region" description="Helical" evidence="1">
    <location>
        <begin position="26"/>
        <end position="46"/>
    </location>
</feature>
<feature type="transmembrane region" description="Helical" evidence="1">
    <location>
        <begin position="916"/>
        <end position="937"/>
    </location>
</feature>
<dbReference type="RefSeq" id="WP_150969997.1">
    <property type="nucleotide sequence ID" value="NZ_VZDO01000008.1"/>
</dbReference>
<sequence>MSAHAHHVGKPDGLTAFTSLFIRRPVLTLVLNLLIVVAGLASLNAVEIRELPNVDRPVITVSIDFEGAAPETIDRQITSEVESAVARVSGISSISSASRFGSSRVTIEFTSATDLNVAASDVRDAVSRLANTLPEEAEEPRIVKADADADPIMRLAVLAPGMPIEELTTLVEDRISDQLAAVNGVADLQLSGERERIVYVDIDPDRLATRGLTVADVANALRNVALDVPAGSLASPTQDLIVRADANVTTPEAFENIALNNRTRLRDVASVRFGPDEAASQQRVNGETGIGLGVVRQAGSSTLDISRGIRAEVDRLNGTLPKGVSIRVTSDNAVFINGAIHEVELSLIYAVIIVVAVIFLFLLNIRATLIPAVTMPVALVGVLTFIYLAGFSINILTLLALVLATGMVVDDAIIVLENIVRRRDAGARPAAAAVLGTREMFFAVISTTATLAAVFVPISFLPGAAGGLFREFGFVLAVAVVISAFVALTLCPMLAAYLLKPHAKERAPGPLARATQRFGGWLAGLYAVTVRACLAFPLIVVIAAAAFSYSAYLTFMTLPQELTPSEDRGVALMRITAPQSASVDYTAAQMRKIEQVLLPYVKSGEASNIYATAGQGGSSSNGFLVMSLADWDRRERTQQEIVAEVNRQLAEIPGVRAVAIQPNSLGIRGGGQGLQFAIAGQNYDELQDAAAKLKSAMDRDGRWGRVQQAVDAAQPQLSVVVDRQRASDLGVDIDGLAEAMQALLDGRETGRTFLDDKSVPIRIVATGKPINDPNDLANIFLKTGDGRLVPMSSIAKVEERPIAPSLNRENRSRAVTLSAQLPEGYAIRQGWDDVQALARDVIPDSMRLVPLAEAATLQETSNGLAVVFGFAIVVILLVLAAQFESFVSAVIIIATVPLGVACAVYALAFFGVSLNLYSQIGLVLLVGIMAKNGILVVEFANQLREEGMGLREAVEKAALIRLRPVMMTMIATVVGGVPLIFASGAGAEARVALGYVIVGGLGLATFSTLYVTPVAYLLLGRFSTPNAEKTAALHRDIAAAERRAAEGEVGHAMPAE</sequence>
<dbReference type="PANTHER" id="PTHR32063">
    <property type="match status" value="1"/>
</dbReference>
<dbReference type="Gene3D" id="3.30.2090.10">
    <property type="entry name" value="Multidrug efflux transporter AcrB TolC docking domain, DN and DC subdomains"/>
    <property type="match status" value="2"/>
</dbReference>
<dbReference type="SUPFAM" id="SSF82866">
    <property type="entry name" value="Multidrug efflux transporter AcrB transmembrane domain"/>
    <property type="match status" value="2"/>
</dbReference>
<feature type="transmembrane region" description="Helical" evidence="1">
    <location>
        <begin position="395"/>
        <end position="420"/>
    </location>
</feature>
<feature type="transmembrane region" description="Helical" evidence="1">
    <location>
        <begin position="520"/>
        <end position="549"/>
    </location>
</feature>
<dbReference type="Gene3D" id="3.30.70.1440">
    <property type="entry name" value="Multidrug efflux transporter AcrB pore domain"/>
    <property type="match status" value="1"/>
</dbReference>
<feature type="transmembrane region" description="Helical" evidence="1">
    <location>
        <begin position="887"/>
        <end position="910"/>
    </location>
</feature>
<dbReference type="Pfam" id="PF00873">
    <property type="entry name" value="ACR_tran"/>
    <property type="match status" value="1"/>
</dbReference>
<dbReference type="PANTHER" id="PTHR32063:SF14">
    <property type="entry name" value="BLL4319 PROTEIN"/>
    <property type="match status" value="1"/>
</dbReference>
<gene>
    <name evidence="2" type="ORF">F6X38_11685</name>
</gene>
<feature type="transmembrane region" description="Helical" evidence="1">
    <location>
        <begin position="993"/>
        <end position="1019"/>
    </location>
</feature>
<dbReference type="Gene3D" id="3.30.70.1320">
    <property type="entry name" value="Multidrug efflux transporter AcrB pore domain like"/>
    <property type="match status" value="1"/>
</dbReference>
<protein>
    <submittedName>
        <fullName evidence="2">Efflux RND transporter permease subunit</fullName>
    </submittedName>
</protein>
<dbReference type="Gene3D" id="3.30.70.1430">
    <property type="entry name" value="Multidrug efflux transporter AcrB pore domain"/>
    <property type="match status" value="2"/>
</dbReference>
<feature type="transmembrane region" description="Helical" evidence="1">
    <location>
        <begin position="958"/>
        <end position="981"/>
    </location>
</feature>
<keyword evidence="3" id="KW-1185">Reference proteome</keyword>
<dbReference type="AlphaFoldDB" id="A0A7V7PPE0"/>
<dbReference type="InterPro" id="IPR027463">
    <property type="entry name" value="AcrB_DN_DC_subdom"/>
</dbReference>
<feature type="transmembrane region" description="Helical" evidence="1">
    <location>
        <begin position="863"/>
        <end position="880"/>
    </location>
</feature>
<accession>A0A7V7PPE0</accession>
<dbReference type="GO" id="GO:0042910">
    <property type="term" value="F:xenobiotic transmembrane transporter activity"/>
    <property type="evidence" value="ECO:0007669"/>
    <property type="project" value="TreeGrafter"/>
</dbReference>
<organism evidence="2 3">
    <name type="scientific">Plantimonas leprariae</name>
    <dbReference type="NCBI Taxonomy" id="2615207"/>
    <lineage>
        <taxon>Bacteria</taxon>
        <taxon>Pseudomonadati</taxon>
        <taxon>Pseudomonadota</taxon>
        <taxon>Alphaproteobacteria</taxon>
        <taxon>Hyphomicrobiales</taxon>
        <taxon>Aurantimonadaceae</taxon>
        <taxon>Plantimonas</taxon>
    </lineage>
</organism>